<comment type="caution">
    <text evidence="4">The sequence shown here is derived from an EMBL/GenBank/DDBJ whole genome shotgun (WGS) entry which is preliminary data.</text>
</comment>
<keyword evidence="2" id="KW-0732">Signal</keyword>
<dbReference type="InterPro" id="IPR043426">
    <property type="entry name" value="MltB-like"/>
</dbReference>
<sequence length="331" mass="36998">MQRFLRRVALPGLLACIFPALAGQPAAIDSAKASFVARQTALGFSETQINDFLVKVQYNQKVIDAISRPWEAKPWHQYRPRFLTEARLKAGLAFWQANEASLSRAAETFGVEPQMIVAIIGIETHYGKTMGNFPVRDALYTLGFYYPPRASFFLKELAELQQLEKDEQLDLATLKGSYAGAMGLGQFMPSSYRYYAVDFDGDGRRDLLGSVDDAIGSVANYFHQHGWQPGAPVAIRVVPRTDTSPDARVWDGKPLSMSVAEVLGKDLGLSDSRDLNAAQPAMLVKLEQENSNEYWLGLKNFYVITRYNRSPLYAMAAYEFSEQLKHAHAKP</sequence>
<dbReference type="InterPro" id="IPR031304">
    <property type="entry name" value="SLT_2"/>
</dbReference>
<dbReference type="Gene3D" id="1.10.8.350">
    <property type="entry name" value="Bacterial muramidase"/>
    <property type="match status" value="1"/>
</dbReference>
<dbReference type="EMBL" id="JAKUDL010000005">
    <property type="protein sequence ID" value="MCH4295712.1"/>
    <property type="molecule type" value="Genomic_DNA"/>
</dbReference>
<dbReference type="InterPro" id="IPR023346">
    <property type="entry name" value="Lysozyme-like_dom_sf"/>
</dbReference>
<name>A0AAJ1BKY3_9GAMM</name>
<dbReference type="Gene3D" id="1.10.530.10">
    <property type="match status" value="1"/>
</dbReference>
<dbReference type="AlphaFoldDB" id="A0AAJ1BKY3"/>
<dbReference type="InterPro" id="IPR011757">
    <property type="entry name" value="Lytic_transglycosylase_MltB"/>
</dbReference>
<dbReference type="GO" id="GO:0009253">
    <property type="term" value="P:peptidoglycan catabolic process"/>
    <property type="evidence" value="ECO:0007669"/>
    <property type="project" value="TreeGrafter"/>
</dbReference>
<evidence type="ECO:0000256" key="2">
    <source>
        <dbReference type="SAM" id="SignalP"/>
    </source>
</evidence>
<dbReference type="CDD" id="cd13399">
    <property type="entry name" value="Slt35-like"/>
    <property type="match status" value="1"/>
</dbReference>
<proteinExistence type="predicted"/>
<evidence type="ECO:0000259" key="3">
    <source>
        <dbReference type="Pfam" id="PF13406"/>
    </source>
</evidence>
<gene>
    <name evidence="4" type="primary">mltB</name>
    <name evidence="4" type="ORF">MJ923_15515</name>
</gene>
<feature type="domain" description="Transglycosylase SLT" evidence="3">
    <location>
        <begin position="30"/>
        <end position="321"/>
    </location>
</feature>
<reference evidence="4 5" key="1">
    <citation type="submission" date="2022-02" db="EMBL/GenBank/DDBJ databases">
        <title>The genome sequence of Shewanella sp. 3B26.</title>
        <authorList>
            <person name="Du J."/>
        </authorList>
    </citation>
    <scope>NUCLEOTIDE SEQUENCE [LARGE SCALE GENOMIC DNA]</scope>
    <source>
        <strain evidence="4 5">3B26</strain>
    </source>
</reference>
<evidence type="ECO:0000313" key="5">
    <source>
        <dbReference type="Proteomes" id="UP001297581"/>
    </source>
</evidence>
<dbReference type="GO" id="GO:0008933">
    <property type="term" value="F:peptidoglycan lytic transglycosylase activity"/>
    <property type="evidence" value="ECO:0007669"/>
    <property type="project" value="TreeGrafter"/>
</dbReference>
<dbReference type="SUPFAM" id="SSF53955">
    <property type="entry name" value="Lysozyme-like"/>
    <property type="match status" value="1"/>
</dbReference>
<dbReference type="RefSeq" id="WP_240591860.1">
    <property type="nucleotide sequence ID" value="NZ_JAKUDL010000005.1"/>
</dbReference>
<accession>A0AAJ1BKY3</accession>
<dbReference type="Proteomes" id="UP001297581">
    <property type="component" value="Unassembled WGS sequence"/>
</dbReference>
<feature type="active site" evidence="1">
    <location>
        <position position="123"/>
    </location>
</feature>
<dbReference type="PANTHER" id="PTHR30163:SF9">
    <property type="entry name" value="MEMBRANE-BOUND LYTIC MUREIN TRANSGLYCOSYLASE B"/>
    <property type="match status" value="1"/>
</dbReference>
<keyword evidence="5" id="KW-1185">Reference proteome</keyword>
<dbReference type="PANTHER" id="PTHR30163">
    <property type="entry name" value="MEMBRANE-BOUND LYTIC MUREIN TRANSGLYCOSYLASE B"/>
    <property type="match status" value="1"/>
</dbReference>
<feature type="signal peptide" evidence="2">
    <location>
        <begin position="1"/>
        <end position="22"/>
    </location>
</feature>
<evidence type="ECO:0000313" key="4">
    <source>
        <dbReference type="EMBL" id="MCH4295712.1"/>
    </source>
</evidence>
<feature type="chain" id="PRO_5042580004" evidence="2">
    <location>
        <begin position="23"/>
        <end position="331"/>
    </location>
</feature>
<evidence type="ECO:0000256" key="1">
    <source>
        <dbReference type="PIRSR" id="PIRSR611757-1"/>
    </source>
</evidence>
<dbReference type="FunFam" id="1.10.8.350:FF:000001">
    <property type="entry name" value="Lytic murein transglycosylase B"/>
    <property type="match status" value="1"/>
</dbReference>
<organism evidence="4 5">
    <name type="scientific">Shewanella zhuhaiensis</name>
    <dbReference type="NCBI Taxonomy" id="2919576"/>
    <lineage>
        <taxon>Bacteria</taxon>
        <taxon>Pseudomonadati</taxon>
        <taxon>Pseudomonadota</taxon>
        <taxon>Gammaproteobacteria</taxon>
        <taxon>Alteromonadales</taxon>
        <taxon>Shewanellaceae</taxon>
        <taxon>Shewanella</taxon>
    </lineage>
</organism>
<protein>
    <submittedName>
        <fullName evidence="4">Lytic murein transglycosylase B</fullName>
    </submittedName>
</protein>
<dbReference type="Pfam" id="PF13406">
    <property type="entry name" value="SLT_2"/>
    <property type="match status" value="1"/>
</dbReference>
<dbReference type="NCBIfam" id="TIGR02282">
    <property type="entry name" value="MltB"/>
    <property type="match status" value="1"/>
</dbReference>